<reference evidence="1 2" key="1">
    <citation type="submission" date="2020-07" db="EMBL/GenBank/DDBJ databases">
        <title>Sequencing the genomes of 1000 actinobacteria strains.</title>
        <authorList>
            <person name="Klenk H.-P."/>
        </authorList>
    </citation>
    <scope>NUCLEOTIDE SEQUENCE [LARGE SCALE GENOMIC DNA]</scope>
    <source>
        <strain evidence="1 2">CXB654</strain>
    </source>
</reference>
<accession>A0A852U583</accession>
<organism evidence="1 2">
    <name type="scientific">Spinactinospora alkalitolerans</name>
    <dbReference type="NCBI Taxonomy" id="687207"/>
    <lineage>
        <taxon>Bacteria</taxon>
        <taxon>Bacillati</taxon>
        <taxon>Actinomycetota</taxon>
        <taxon>Actinomycetes</taxon>
        <taxon>Streptosporangiales</taxon>
        <taxon>Nocardiopsidaceae</taxon>
        <taxon>Spinactinospora</taxon>
    </lineage>
</organism>
<name>A0A852U583_9ACTN</name>
<dbReference type="RefSeq" id="WP_179644810.1">
    <property type="nucleotide sequence ID" value="NZ_BAAAYY010000031.1"/>
</dbReference>
<evidence type="ECO:0000313" key="2">
    <source>
        <dbReference type="Proteomes" id="UP000589036"/>
    </source>
</evidence>
<dbReference type="EMBL" id="JACCCC010000001">
    <property type="protein sequence ID" value="NYE49090.1"/>
    <property type="molecule type" value="Genomic_DNA"/>
</dbReference>
<protein>
    <submittedName>
        <fullName evidence="1">Uncharacterized protein</fullName>
    </submittedName>
</protein>
<keyword evidence="2" id="KW-1185">Reference proteome</keyword>
<sequence>MKWLLKRILAGLGALLVVAVGAGTLLGMQFSGPKAPWAASTGDDAAWLGNAWVDGSRGGEEFAAALPRLRAGGFSDLYVHVGDIGADGTLAPEGYARAGAFLDRVRRELPDVRVLGWMSHTAESSSLTEDRFDEDARAAAAAAAGEVAAAGFDGVHYAIAPVTTNDPSLPDLLERTREAIGSDHLLSVEAQPVELIPGLRLPVFLVAREERFWSAGYLERIAEEADAVVIRGHGTGMPLESLYGGFMVRQTLLALRTVPEDVAVRIGAPSFDHEGWGPVSSAETVAAATEAVRIGLSEHGERREDFGMALYVLDDTSEENWAAFEEGWSDPAR</sequence>
<dbReference type="AlphaFoldDB" id="A0A852U583"/>
<evidence type="ECO:0000313" key="1">
    <source>
        <dbReference type="EMBL" id="NYE49090.1"/>
    </source>
</evidence>
<gene>
    <name evidence="1" type="ORF">HDA32_004210</name>
</gene>
<comment type="caution">
    <text evidence="1">The sequence shown here is derived from an EMBL/GenBank/DDBJ whole genome shotgun (WGS) entry which is preliminary data.</text>
</comment>
<proteinExistence type="predicted"/>
<dbReference type="Proteomes" id="UP000589036">
    <property type="component" value="Unassembled WGS sequence"/>
</dbReference>